<sequence>NFFSVQQNLTTSELNWRSDSPRAKRAFLDSSIASRRCGERMWGVGLVGRMSSVISVYAWSLWVLKDGNCAAIFRVQ</sequence>
<dbReference type="AlphaFoldDB" id="A0AA86W4Y1"/>
<reference evidence="1" key="1">
    <citation type="submission" date="2023-10" db="EMBL/GenBank/DDBJ databases">
        <authorList>
            <person name="Domelevo Entfellner J.-B."/>
        </authorList>
    </citation>
    <scope>NUCLEOTIDE SEQUENCE</scope>
</reference>
<evidence type="ECO:0000313" key="1">
    <source>
        <dbReference type="EMBL" id="CAJ1977965.1"/>
    </source>
</evidence>
<organism evidence="1 2">
    <name type="scientific">Sphenostylis stenocarpa</name>
    <dbReference type="NCBI Taxonomy" id="92480"/>
    <lineage>
        <taxon>Eukaryota</taxon>
        <taxon>Viridiplantae</taxon>
        <taxon>Streptophyta</taxon>
        <taxon>Embryophyta</taxon>
        <taxon>Tracheophyta</taxon>
        <taxon>Spermatophyta</taxon>
        <taxon>Magnoliopsida</taxon>
        <taxon>eudicotyledons</taxon>
        <taxon>Gunneridae</taxon>
        <taxon>Pentapetalae</taxon>
        <taxon>rosids</taxon>
        <taxon>fabids</taxon>
        <taxon>Fabales</taxon>
        <taxon>Fabaceae</taxon>
        <taxon>Papilionoideae</taxon>
        <taxon>50 kb inversion clade</taxon>
        <taxon>NPAAA clade</taxon>
        <taxon>indigoferoid/millettioid clade</taxon>
        <taxon>Phaseoleae</taxon>
        <taxon>Sphenostylis</taxon>
    </lineage>
</organism>
<keyword evidence="2" id="KW-1185">Reference proteome</keyword>
<gene>
    <name evidence="1" type="ORF">AYBTSS11_LOCUS30136</name>
</gene>
<feature type="non-terminal residue" evidence="1">
    <location>
        <position position="1"/>
    </location>
</feature>
<dbReference type="EMBL" id="OY731408">
    <property type="protein sequence ID" value="CAJ1977965.1"/>
    <property type="molecule type" value="Genomic_DNA"/>
</dbReference>
<accession>A0AA86W4Y1</accession>
<dbReference type="Proteomes" id="UP001189624">
    <property type="component" value="Chromosome 11"/>
</dbReference>
<name>A0AA86W4Y1_9FABA</name>
<dbReference type="Gramene" id="rna-AYBTSS11_LOCUS30136">
    <property type="protein sequence ID" value="CAJ1977965.1"/>
    <property type="gene ID" value="gene-AYBTSS11_LOCUS30136"/>
</dbReference>
<protein>
    <submittedName>
        <fullName evidence="1">Uncharacterized protein</fullName>
    </submittedName>
</protein>
<evidence type="ECO:0000313" key="2">
    <source>
        <dbReference type="Proteomes" id="UP001189624"/>
    </source>
</evidence>
<proteinExistence type="predicted"/>